<reference evidence="2" key="2">
    <citation type="submission" date="2020-05" db="UniProtKB">
        <authorList>
            <consortium name="EnsemblMetazoa"/>
        </authorList>
    </citation>
    <scope>IDENTIFICATION</scope>
</reference>
<evidence type="ECO:0000313" key="2">
    <source>
        <dbReference type="EnsemblMetazoa" id="ASIC011423-PA"/>
    </source>
</evidence>
<reference evidence="1 3" key="1">
    <citation type="journal article" date="2014" name="BMC Genomics">
        <title>Genome sequence of Anopheles sinensis provides insight into genetics basis of mosquito competence for malaria parasites.</title>
        <authorList>
            <person name="Zhou D."/>
            <person name="Zhang D."/>
            <person name="Ding G."/>
            <person name="Shi L."/>
            <person name="Hou Q."/>
            <person name="Ye Y."/>
            <person name="Xu Y."/>
            <person name="Zhou H."/>
            <person name="Xiong C."/>
            <person name="Li S."/>
            <person name="Yu J."/>
            <person name="Hong S."/>
            <person name="Yu X."/>
            <person name="Zou P."/>
            <person name="Chen C."/>
            <person name="Chang X."/>
            <person name="Wang W."/>
            <person name="Lv Y."/>
            <person name="Sun Y."/>
            <person name="Ma L."/>
            <person name="Shen B."/>
            <person name="Zhu C."/>
        </authorList>
    </citation>
    <scope>NUCLEOTIDE SEQUENCE [LARGE SCALE GENOMIC DNA]</scope>
</reference>
<dbReference type="EnsemblMetazoa" id="ASIC011423-RA">
    <property type="protein sequence ID" value="ASIC011423-PA"/>
    <property type="gene ID" value="ASIC011423"/>
</dbReference>
<dbReference type="EMBL" id="KE525262">
    <property type="protein sequence ID" value="KFB43693.1"/>
    <property type="molecule type" value="Genomic_DNA"/>
</dbReference>
<protein>
    <submittedName>
        <fullName evidence="1 2">Uncharacterized protein</fullName>
    </submittedName>
</protein>
<dbReference type="AlphaFoldDB" id="A0A084W0E9"/>
<dbReference type="Proteomes" id="UP000030765">
    <property type="component" value="Unassembled WGS sequence"/>
</dbReference>
<accession>A0A084W0E9</accession>
<name>A0A084W0E9_ANOSI</name>
<gene>
    <name evidence="1" type="ORF">ZHAS_00011423</name>
</gene>
<keyword evidence="3" id="KW-1185">Reference proteome</keyword>
<proteinExistence type="predicted"/>
<evidence type="ECO:0000313" key="1">
    <source>
        <dbReference type="EMBL" id="KFB43693.1"/>
    </source>
</evidence>
<organism evidence="1">
    <name type="scientific">Anopheles sinensis</name>
    <name type="common">Mosquito</name>
    <dbReference type="NCBI Taxonomy" id="74873"/>
    <lineage>
        <taxon>Eukaryota</taxon>
        <taxon>Metazoa</taxon>
        <taxon>Ecdysozoa</taxon>
        <taxon>Arthropoda</taxon>
        <taxon>Hexapoda</taxon>
        <taxon>Insecta</taxon>
        <taxon>Pterygota</taxon>
        <taxon>Neoptera</taxon>
        <taxon>Endopterygota</taxon>
        <taxon>Diptera</taxon>
        <taxon>Nematocera</taxon>
        <taxon>Culicoidea</taxon>
        <taxon>Culicidae</taxon>
        <taxon>Anophelinae</taxon>
        <taxon>Anopheles</taxon>
    </lineage>
</organism>
<dbReference type="EMBL" id="ATLV01019120">
    <property type="status" value="NOT_ANNOTATED_CDS"/>
    <property type="molecule type" value="Genomic_DNA"/>
</dbReference>
<sequence>MPFRSSERFRSARARSESAICRFLFPDLRQQDGYERRIHLQKCNVTGFDDDVYGGALLGLIEIRNGHPIAGRRPIA</sequence>
<dbReference type="VEuPathDB" id="VectorBase:ASIC011423"/>
<evidence type="ECO:0000313" key="3">
    <source>
        <dbReference type="Proteomes" id="UP000030765"/>
    </source>
</evidence>